<dbReference type="InterPro" id="IPR008920">
    <property type="entry name" value="TF_FadR/GntR_C"/>
</dbReference>
<comment type="caution">
    <text evidence="5">The sequence shown here is derived from an EMBL/GenBank/DDBJ whole genome shotgun (WGS) entry which is preliminary data.</text>
</comment>
<keyword evidence="2" id="KW-0238">DNA-binding</keyword>
<dbReference type="SMART" id="SM00895">
    <property type="entry name" value="FCD"/>
    <property type="match status" value="1"/>
</dbReference>
<dbReference type="InterPro" id="IPR000524">
    <property type="entry name" value="Tscrpt_reg_HTH_GntR"/>
</dbReference>
<evidence type="ECO:0000313" key="6">
    <source>
        <dbReference type="Proteomes" id="UP000271272"/>
    </source>
</evidence>
<keyword evidence="3" id="KW-0804">Transcription</keyword>
<dbReference type="Pfam" id="PF00392">
    <property type="entry name" value="GntR"/>
    <property type="match status" value="1"/>
</dbReference>
<dbReference type="SUPFAM" id="SSF48008">
    <property type="entry name" value="GntR ligand-binding domain-like"/>
    <property type="match status" value="1"/>
</dbReference>
<protein>
    <submittedName>
        <fullName evidence="5">FadR family transcriptional regulator</fullName>
    </submittedName>
</protein>
<organism evidence="5 6">
    <name type="scientific">Actinomyces bowdenii</name>
    <dbReference type="NCBI Taxonomy" id="131109"/>
    <lineage>
        <taxon>Bacteria</taxon>
        <taxon>Bacillati</taxon>
        <taxon>Actinomycetota</taxon>
        <taxon>Actinomycetes</taxon>
        <taxon>Actinomycetales</taxon>
        <taxon>Actinomycetaceae</taxon>
        <taxon>Actinomyces</taxon>
    </lineage>
</organism>
<dbReference type="InterPro" id="IPR036388">
    <property type="entry name" value="WH-like_DNA-bd_sf"/>
</dbReference>
<dbReference type="Proteomes" id="UP000271272">
    <property type="component" value="Unassembled WGS sequence"/>
</dbReference>
<dbReference type="RefSeq" id="WP_124933168.1">
    <property type="nucleotide sequence ID" value="NZ_JAGFOU010000005.1"/>
</dbReference>
<dbReference type="SUPFAM" id="SSF46785">
    <property type="entry name" value="Winged helix' DNA-binding domain"/>
    <property type="match status" value="1"/>
</dbReference>
<dbReference type="GO" id="GO:0003677">
    <property type="term" value="F:DNA binding"/>
    <property type="evidence" value="ECO:0007669"/>
    <property type="project" value="UniProtKB-KW"/>
</dbReference>
<dbReference type="GO" id="GO:0003700">
    <property type="term" value="F:DNA-binding transcription factor activity"/>
    <property type="evidence" value="ECO:0007669"/>
    <property type="project" value="InterPro"/>
</dbReference>
<proteinExistence type="predicted"/>
<feature type="domain" description="HTH gntR-type" evidence="4">
    <location>
        <begin position="3"/>
        <end position="71"/>
    </location>
</feature>
<dbReference type="Pfam" id="PF07729">
    <property type="entry name" value="FCD"/>
    <property type="match status" value="1"/>
</dbReference>
<dbReference type="PANTHER" id="PTHR43537">
    <property type="entry name" value="TRANSCRIPTIONAL REGULATOR, GNTR FAMILY"/>
    <property type="match status" value="1"/>
</dbReference>
<evidence type="ECO:0000259" key="4">
    <source>
        <dbReference type="PROSITE" id="PS50949"/>
    </source>
</evidence>
<evidence type="ECO:0000313" key="5">
    <source>
        <dbReference type="EMBL" id="RRD30190.1"/>
    </source>
</evidence>
<gene>
    <name evidence="5" type="ORF">EII10_03760</name>
</gene>
<sequence length="240" mass="27058">MANDLVERAVEGVLDAVVDRTFVEEEPLPAEAELARFLRVSRPTMREAVRNLSMGGVLNVVHGRGTFLLPRFRWRELRYLLYVAAHEGRVQEVELDLLGVEEMLEVGAVRLAAAQRSEEDLIEMRRCVEEYRIAAKADDIQALIGLDHAFHDAILAATGNQFVASTMHPFRDALLGTRFRASESEEVRATVISHHRQILEAVEAQDAERAAGLMHEHMAQTRRDILTARERRGGELSENL</sequence>
<dbReference type="InterPro" id="IPR036390">
    <property type="entry name" value="WH_DNA-bd_sf"/>
</dbReference>
<dbReference type="Gene3D" id="1.20.120.530">
    <property type="entry name" value="GntR ligand-binding domain-like"/>
    <property type="match status" value="1"/>
</dbReference>
<evidence type="ECO:0000256" key="2">
    <source>
        <dbReference type="ARBA" id="ARBA00023125"/>
    </source>
</evidence>
<evidence type="ECO:0000256" key="3">
    <source>
        <dbReference type="ARBA" id="ARBA00023163"/>
    </source>
</evidence>
<dbReference type="PRINTS" id="PR00035">
    <property type="entry name" value="HTHGNTR"/>
</dbReference>
<keyword evidence="6" id="KW-1185">Reference proteome</keyword>
<evidence type="ECO:0000256" key="1">
    <source>
        <dbReference type="ARBA" id="ARBA00023015"/>
    </source>
</evidence>
<keyword evidence="1" id="KW-0805">Transcription regulation</keyword>
<dbReference type="OrthoDB" id="4164516at2"/>
<dbReference type="PANTHER" id="PTHR43537:SF5">
    <property type="entry name" value="UXU OPERON TRANSCRIPTIONAL REGULATOR"/>
    <property type="match status" value="1"/>
</dbReference>
<dbReference type="EMBL" id="RQZC01000003">
    <property type="protein sequence ID" value="RRD30190.1"/>
    <property type="molecule type" value="Genomic_DNA"/>
</dbReference>
<dbReference type="Gene3D" id="1.10.10.10">
    <property type="entry name" value="Winged helix-like DNA-binding domain superfamily/Winged helix DNA-binding domain"/>
    <property type="match status" value="1"/>
</dbReference>
<dbReference type="AlphaFoldDB" id="A0A3P1V9L5"/>
<reference evidence="5 6" key="1">
    <citation type="submission" date="2018-11" db="EMBL/GenBank/DDBJ databases">
        <title>Genomes From Bacteria Associated with the Canine Oral Cavity: a Test Case for Automated Genome-Based Taxonomic Assignment.</title>
        <authorList>
            <person name="Coil D.A."/>
            <person name="Jospin G."/>
            <person name="Darling A.E."/>
            <person name="Wallis C."/>
            <person name="Davis I.J."/>
            <person name="Harris S."/>
            <person name="Eisen J.A."/>
            <person name="Holcombe L.J."/>
            <person name="O'Flynn C."/>
        </authorList>
    </citation>
    <scope>NUCLEOTIDE SEQUENCE [LARGE SCALE GENOMIC DNA]</scope>
    <source>
        <strain evidence="5 6">OH5050</strain>
    </source>
</reference>
<accession>A0A3P1V9L5</accession>
<dbReference type="InterPro" id="IPR011711">
    <property type="entry name" value="GntR_C"/>
</dbReference>
<dbReference type="PROSITE" id="PS50949">
    <property type="entry name" value="HTH_GNTR"/>
    <property type="match status" value="1"/>
</dbReference>
<name>A0A3P1V9L5_9ACTO</name>
<dbReference type="SMART" id="SM00345">
    <property type="entry name" value="HTH_GNTR"/>
    <property type="match status" value="1"/>
</dbReference>